<evidence type="ECO:0000313" key="6">
    <source>
        <dbReference type="Proteomes" id="UP000095023"/>
    </source>
</evidence>
<feature type="region of interest" description="Disordered" evidence="2">
    <location>
        <begin position="83"/>
        <end position="113"/>
    </location>
</feature>
<dbReference type="Proteomes" id="UP000095023">
    <property type="component" value="Unassembled WGS sequence"/>
</dbReference>
<dbReference type="PANTHER" id="PTHR10663">
    <property type="entry name" value="GUANYL-NUCLEOTIDE EXCHANGE FACTOR"/>
    <property type="match status" value="1"/>
</dbReference>
<dbReference type="Pfam" id="PF01369">
    <property type="entry name" value="Sec7"/>
    <property type="match status" value="1"/>
</dbReference>
<feature type="compositionally biased region" description="Low complexity" evidence="2">
    <location>
        <begin position="232"/>
        <end position="242"/>
    </location>
</feature>
<evidence type="ECO:0000256" key="1">
    <source>
        <dbReference type="SAM" id="Coils"/>
    </source>
</evidence>
<reference evidence="6" key="1">
    <citation type="submission" date="2016-02" db="EMBL/GenBank/DDBJ databases">
        <title>Comparative genomics of biotechnologically important yeasts.</title>
        <authorList>
            <consortium name="DOE Joint Genome Institute"/>
            <person name="Riley R."/>
            <person name="Haridas S."/>
            <person name="Wolfe K.H."/>
            <person name="Lopes M.R."/>
            <person name="Hittinger C.T."/>
            <person name="Goker M."/>
            <person name="Salamov A."/>
            <person name="Wisecaver J."/>
            <person name="Long T.M."/>
            <person name="Aerts A.L."/>
            <person name="Barry K."/>
            <person name="Choi C."/>
            <person name="Clum A."/>
            <person name="Coughlan A.Y."/>
            <person name="Deshpande S."/>
            <person name="Douglass A.P."/>
            <person name="Hanson S.J."/>
            <person name="Klenk H.-P."/>
            <person name="Labutti K."/>
            <person name="Lapidus A."/>
            <person name="Lindquist E."/>
            <person name="Lipzen A."/>
            <person name="Meier-Kolthoff J.P."/>
            <person name="Ohm R.A."/>
            <person name="Otillar R.P."/>
            <person name="Pangilinan J."/>
            <person name="Peng Y."/>
            <person name="Rokas A."/>
            <person name="Rosa C.A."/>
            <person name="Scheuner C."/>
            <person name="Sibirny A.A."/>
            <person name="Slot J.C."/>
            <person name="Stielow J.B."/>
            <person name="Sun H."/>
            <person name="Kurtzman C.P."/>
            <person name="Blackwell M."/>
            <person name="Jeffries T.W."/>
            <person name="Grigoriev I.V."/>
        </authorList>
    </citation>
    <scope>NUCLEOTIDE SEQUENCE [LARGE SCALE GENOMIC DNA]</scope>
    <source>
        <strain evidence="6">NRRL Y-17796</strain>
    </source>
</reference>
<feature type="compositionally biased region" description="Polar residues" evidence="2">
    <location>
        <begin position="169"/>
        <end position="184"/>
    </location>
</feature>
<keyword evidence="1" id="KW-0175">Coiled coil</keyword>
<dbReference type="SUPFAM" id="SSF48425">
    <property type="entry name" value="Sec7 domain"/>
    <property type="match status" value="1"/>
</dbReference>
<proteinExistence type="predicted"/>
<evidence type="ECO:0000256" key="2">
    <source>
        <dbReference type="SAM" id="MobiDB-lite"/>
    </source>
</evidence>
<dbReference type="Gene3D" id="1.10.1000.11">
    <property type="entry name" value="Arf Nucleotide-binding Site Opener,domain 2"/>
    <property type="match status" value="1"/>
</dbReference>
<protein>
    <recommendedName>
        <fullName evidence="7">SEC7 domain-containing protein</fullName>
    </recommendedName>
</protein>
<name>A0A1E4TK46_9ASCO</name>
<dbReference type="EMBL" id="KV453841">
    <property type="protein sequence ID" value="ODV92121.1"/>
    <property type="molecule type" value="Genomic_DNA"/>
</dbReference>
<feature type="compositionally biased region" description="Low complexity" evidence="2">
    <location>
        <begin position="22"/>
        <end position="40"/>
    </location>
</feature>
<feature type="compositionally biased region" description="Polar residues" evidence="2">
    <location>
        <begin position="1"/>
        <end position="10"/>
    </location>
</feature>
<dbReference type="InterPro" id="IPR035999">
    <property type="entry name" value="Sec7_dom_sf"/>
</dbReference>
<dbReference type="OrthoDB" id="430364at2759"/>
<feature type="coiled-coil region" evidence="1">
    <location>
        <begin position="814"/>
        <end position="855"/>
    </location>
</feature>
<feature type="region of interest" description="Disordered" evidence="2">
    <location>
        <begin position="169"/>
        <end position="271"/>
    </location>
</feature>
<dbReference type="PANTHER" id="PTHR10663:SF405">
    <property type="entry name" value="ARF GUANINE NUCLEOTIDE EXCHANGE FACTOR SYT1"/>
    <property type="match status" value="1"/>
</dbReference>
<dbReference type="AlphaFoldDB" id="A0A1E4TK46"/>
<keyword evidence="6" id="KW-1185">Reference proteome</keyword>
<dbReference type="PROSITE" id="PS50003">
    <property type="entry name" value="PH_DOMAIN"/>
    <property type="match status" value="1"/>
</dbReference>
<dbReference type="InterPro" id="IPR000904">
    <property type="entry name" value="Sec7_dom"/>
</dbReference>
<dbReference type="Gene3D" id="2.30.29.30">
    <property type="entry name" value="Pleckstrin-homology domain (PH domain)/Phosphotyrosine-binding domain (PTB)"/>
    <property type="match status" value="1"/>
</dbReference>
<dbReference type="SMART" id="SM00222">
    <property type="entry name" value="Sec7"/>
    <property type="match status" value="1"/>
</dbReference>
<dbReference type="InterPro" id="IPR011993">
    <property type="entry name" value="PH-like_dom_sf"/>
</dbReference>
<feature type="region of interest" description="Disordered" evidence="2">
    <location>
        <begin position="1"/>
        <end position="51"/>
    </location>
</feature>
<feature type="compositionally biased region" description="Basic and acidic residues" evidence="2">
    <location>
        <begin position="214"/>
        <end position="223"/>
    </location>
</feature>
<dbReference type="InterPro" id="IPR023394">
    <property type="entry name" value="Sec7_C_sf"/>
</dbReference>
<dbReference type="PROSITE" id="PS50190">
    <property type="entry name" value="SEC7"/>
    <property type="match status" value="1"/>
</dbReference>
<feature type="domain" description="PH" evidence="3">
    <location>
        <begin position="598"/>
        <end position="748"/>
    </location>
</feature>
<organism evidence="5 6">
    <name type="scientific">Tortispora caseinolytica NRRL Y-17796</name>
    <dbReference type="NCBI Taxonomy" id="767744"/>
    <lineage>
        <taxon>Eukaryota</taxon>
        <taxon>Fungi</taxon>
        <taxon>Dikarya</taxon>
        <taxon>Ascomycota</taxon>
        <taxon>Saccharomycotina</taxon>
        <taxon>Trigonopsidomycetes</taxon>
        <taxon>Trigonopsidales</taxon>
        <taxon>Trigonopsidaceae</taxon>
        <taxon>Tortispora</taxon>
    </lineage>
</organism>
<evidence type="ECO:0000313" key="5">
    <source>
        <dbReference type="EMBL" id="ODV92121.1"/>
    </source>
</evidence>
<evidence type="ECO:0000259" key="4">
    <source>
        <dbReference type="PROSITE" id="PS50190"/>
    </source>
</evidence>
<dbReference type="GO" id="GO:0032012">
    <property type="term" value="P:regulation of ARF protein signal transduction"/>
    <property type="evidence" value="ECO:0007669"/>
    <property type="project" value="InterPro"/>
</dbReference>
<gene>
    <name evidence="5" type="ORF">CANCADRAFT_712</name>
</gene>
<feature type="domain" description="SEC7" evidence="4">
    <location>
        <begin position="308"/>
        <end position="470"/>
    </location>
</feature>
<dbReference type="SUPFAM" id="SSF50729">
    <property type="entry name" value="PH domain-like"/>
    <property type="match status" value="1"/>
</dbReference>
<accession>A0A1E4TK46</accession>
<sequence>MPHRSVSSAEMLQREAQFPIANRNRSNSSVESNSTSSFRRPNFNRSKSSEESIYASSKLLSSSRNSKSSKSLKSLLKWNRSGSVERNNSTIDSDHPSYSQMHSNSTETSISSLQRSTLYENDTDHNDYTGNTPYRDSLTEDSLNAADNSVRHQSYIFRLKHRTTSFLLGQKTSNSSSRNSRVQDSPSSSSTHSRDLEDLADDPLSLASLGRSYSSHDMKRIPTETKLNQKQASRARSSTVSSVEHRSFRSSSSPSSKHRDSSQSGRTNTAKSSVIRSSFSFDKVTSLANPFQKFSSSPFTPSSPRRAFTLETPDIPSPDPPLPDESEMDFLIRLQTTYGQSIVPAVLSRSSDTFYFHCLHLSFAAIDLYDYPLDMALRKLLLCYQLPNETQHIDRFLLAFSNRYHEENPRLFENSDQVHFMVFSLLILHTDFFNANNKNKMSKSEFLKNSAQPYISNDLLRYFYDNITFAPFIRLPIDKEVLCEPLSSEQLCAAMEKLRSLYSGVPKISREQIQPYMAILTGDFELYRPKLFDQAAIRECPYASVRDYNFLLDADQLDKLFHNGYSLQVISPLSHAGKSSKDDQFAASSTVQSGAFITILKIGVLKRRENRRISSNKSHMKDVGVILTSSNLYIYKDTSWVKGLIQQMAEEPEVKENIPIKSSASSTALRVDTQVGKRPATRVLYPPITRMGSDESTDLNNIAALVPKGDKSSHTFIVTGKSGVDGEFEVAHSDELEQWVTCINYAAFSRTIGAQMETLLQREKSGGRPRSTSLTVKKSHEDMCASEIGTQVESHMIKTDAGTSSTFIDFAVEARNVDRNKKILEVKMKECELQLKEQEKLQRHYERQANQLQTAAPLQGRTRSALVAASTKLKAAIDWAWLDYARNRVYVETGEAIRKCEREEPEAFERELDILTPQSGSRIFDSLN</sequence>
<dbReference type="GO" id="GO:0005085">
    <property type="term" value="F:guanyl-nucleotide exchange factor activity"/>
    <property type="evidence" value="ECO:0007669"/>
    <property type="project" value="InterPro"/>
</dbReference>
<evidence type="ECO:0008006" key="7">
    <source>
        <dbReference type="Google" id="ProtNLM"/>
    </source>
</evidence>
<evidence type="ECO:0000259" key="3">
    <source>
        <dbReference type="PROSITE" id="PS50003"/>
    </source>
</evidence>
<dbReference type="InterPro" id="IPR001849">
    <property type="entry name" value="PH_domain"/>
</dbReference>